<name>A0AC35EW85_9BILA</name>
<evidence type="ECO:0000313" key="2">
    <source>
        <dbReference type="WBParaSite" id="PS1159_v2.g11359.t1"/>
    </source>
</evidence>
<organism evidence="1 2">
    <name type="scientific">Panagrolaimus sp. PS1159</name>
    <dbReference type="NCBI Taxonomy" id="55785"/>
    <lineage>
        <taxon>Eukaryota</taxon>
        <taxon>Metazoa</taxon>
        <taxon>Ecdysozoa</taxon>
        <taxon>Nematoda</taxon>
        <taxon>Chromadorea</taxon>
        <taxon>Rhabditida</taxon>
        <taxon>Tylenchina</taxon>
        <taxon>Panagrolaimomorpha</taxon>
        <taxon>Panagrolaimoidea</taxon>
        <taxon>Panagrolaimidae</taxon>
        <taxon>Panagrolaimus</taxon>
    </lineage>
</organism>
<sequence length="384" mass="43980">IKLLDGNVIPLFGLGTYKIVEQNEVNKAVDAALGAGYRLFDTAKFYLNEPQLGIALKELLPKHSLSRKDVFITTKIWPSLEDNYNITIKGVEESLVNLQTDYIDLVLIHFPKANERAEEDGIHNKQARKEMWQALEEVKAKKLVRSIGVSNFYPRHIEEFKEFSTEIPALNQVEFHPHFTRPEIRAYCKEHNIAFQGYSVLARFNKDLVEDSVVKFIAEKNNAAVEIILLSFLTSQAKKLVRSIGVSNFYPRHIEEFKEFSTEIPALNQVEFHPHFTRPEIRAYCKEHNIAFQGYSVLARFNKDLVEDSVVKLIAEKNNAPVEIILLSFLTSQGFPVIAKSVTPSRIQNNIAALNLKLSQEDIDKLYALDKNHNYIRGTPWLVQ</sequence>
<evidence type="ECO:0000313" key="1">
    <source>
        <dbReference type="Proteomes" id="UP000887580"/>
    </source>
</evidence>
<protein>
    <submittedName>
        <fullName evidence="2">NADP-dependent oxidoreductase domain-containing protein</fullName>
    </submittedName>
</protein>
<proteinExistence type="predicted"/>
<reference evidence="2" key="1">
    <citation type="submission" date="2022-11" db="UniProtKB">
        <authorList>
            <consortium name="WormBaseParasite"/>
        </authorList>
    </citation>
    <scope>IDENTIFICATION</scope>
</reference>
<accession>A0AC35EW85</accession>
<dbReference type="Proteomes" id="UP000887580">
    <property type="component" value="Unplaced"/>
</dbReference>
<dbReference type="WBParaSite" id="PS1159_v2.g11359.t1">
    <property type="protein sequence ID" value="PS1159_v2.g11359.t1"/>
    <property type="gene ID" value="PS1159_v2.g11359"/>
</dbReference>